<feature type="domain" description="ABC transporter" evidence="14">
    <location>
        <begin position="5"/>
        <end position="242"/>
    </location>
</feature>
<comment type="caution">
    <text evidence="15">The sequence shown here is derived from an EMBL/GenBank/DDBJ whole genome shotgun (WGS) entry which is preliminary data.</text>
</comment>
<comment type="subcellular location">
    <subcellularLocation>
        <location evidence="1">Cell inner membrane</location>
        <topology evidence="1">Peripheral membrane protein</topology>
    </subcellularLocation>
</comment>
<protein>
    <recommendedName>
        <fullName evidence="12">Nickel import system ATP-binding protein NikD</fullName>
        <ecNumber evidence="11">7.2.2.11</ecNumber>
    </recommendedName>
</protein>
<evidence type="ECO:0000313" key="15">
    <source>
        <dbReference type="EMBL" id="MBB6260504.1"/>
    </source>
</evidence>
<gene>
    <name evidence="15" type="ORF">FHS77_001038</name>
</gene>
<evidence type="ECO:0000256" key="2">
    <source>
        <dbReference type="ARBA" id="ARBA00005417"/>
    </source>
</evidence>
<name>A0A841M4L0_9HYPH</name>
<dbReference type="EC" id="7.2.2.11" evidence="11"/>
<dbReference type="SUPFAM" id="SSF52540">
    <property type="entry name" value="P-loop containing nucleoside triphosphate hydrolases"/>
    <property type="match status" value="1"/>
</dbReference>
<dbReference type="PANTHER" id="PTHR43297:SF13">
    <property type="entry name" value="NICKEL ABC TRANSPORTER, ATP-BINDING PROTEIN"/>
    <property type="match status" value="1"/>
</dbReference>
<dbReference type="InterPro" id="IPR027417">
    <property type="entry name" value="P-loop_NTPase"/>
</dbReference>
<keyword evidence="7" id="KW-1278">Translocase</keyword>
<dbReference type="SMART" id="SM00382">
    <property type="entry name" value="AAA"/>
    <property type="match status" value="1"/>
</dbReference>
<dbReference type="InterPro" id="IPR050388">
    <property type="entry name" value="ABC_Ni/Peptide_Import"/>
</dbReference>
<dbReference type="PANTHER" id="PTHR43297">
    <property type="entry name" value="OLIGOPEPTIDE TRANSPORT ATP-BINDING PROTEIN APPD"/>
    <property type="match status" value="1"/>
</dbReference>
<evidence type="ECO:0000256" key="3">
    <source>
        <dbReference type="ARBA" id="ARBA00022448"/>
    </source>
</evidence>
<dbReference type="AlphaFoldDB" id="A0A841M4L0"/>
<comment type="catalytic activity">
    <reaction evidence="13">
        <text>Ni(2+)(out) + ATP + H2O = Ni(2+)(in) + ADP + phosphate + H(+)</text>
        <dbReference type="Rhea" id="RHEA:15557"/>
        <dbReference type="ChEBI" id="CHEBI:15377"/>
        <dbReference type="ChEBI" id="CHEBI:15378"/>
        <dbReference type="ChEBI" id="CHEBI:30616"/>
        <dbReference type="ChEBI" id="CHEBI:43474"/>
        <dbReference type="ChEBI" id="CHEBI:49786"/>
        <dbReference type="ChEBI" id="CHEBI:456216"/>
        <dbReference type="EC" id="7.2.2.11"/>
    </reaction>
    <physiologicalReaction direction="left-to-right" evidence="13">
        <dbReference type="Rhea" id="RHEA:15558"/>
    </physiologicalReaction>
</comment>
<dbReference type="InterPro" id="IPR017871">
    <property type="entry name" value="ABC_transporter-like_CS"/>
</dbReference>
<dbReference type="EMBL" id="JACIIU010000003">
    <property type="protein sequence ID" value="MBB6260504.1"/>
    <property type="molecule type" value="Genomic_DNA"/>
</dbReference>
<dbReference type="GO" id="GO:0005524">
    <property type="term" value="F:ATP binding"/>
    <property type="evidence" value="ECO:0007669"/>
    <property type="project" value="UniProtKB-KW"/>
</dbReference>
<evidence type="ECO:0000256" key="11">
    <source>
        <dbReference type="ARBA" id="ARBA00039098"/>
    </source>
</evidence>
<evidence type="ECO:0000256" key="8">
    <source>
        <dbReference type="ARBA" id="ARBA00023065"/>
    </source>
</evidence>
<dbReference type="GO" id="GO:0015413">
    <property type="term" value="F:ABC-type nickel transporter activity"/>
    <property type="evidence" value="ECO:0007669"/>
    <property type="project" value="UniProtKB-EC"/>
</dbReference>
<dbReference type="Gene3D" id="3.40.50.300">
    <property type="entry name" value="P-loop containing nucleotide triphosphate hydrolases"/>
    <property type="match status" value="1"/>
</dbReference>
<comment type="similarity">
    <text evidence="2">Belongs to the ABC transporter superfamily.</text>
</comment>
<accession>A0A841M4L0</accession>
<evidence type="ECO:0000256" key="6">
    <source>
        <dbReference type="ARBA" id="ARBA00022840"/>
    </source>
</evidence>
<proteinExistence type="inferred from homology"/>
<dbReference type="PROSITE" id="PS50893">
    <property type="entry name" value="ABC_TRANSPORTER_2"/>
    <property type="match status" value="1"/>
</dbReference>
<keyword evidence="4" id="KW-1003">Cell membrane</keyword>
<dbReference type="InterPro" id="IPR003439">
    <property type="entry name" value="ABC_transporter-like_ATP-bd"/>
</dbReference>
<keyword evidence="5" id="KW-0547">Nucleotide-binding</keyword>
<evidence type="ECO:0000256" key="1">
    <source>
        <dbReference type="ARBA" id="ARBA00004417"/>
    </source>
</evidence>
<keyword evidence="16" id="KW-1185">Reference proteome</keyword>
<keyword evidence="6 15" id="KW-0067">ATP-binding</keyword>
<keyword evidence="3" id="KW-0813">Transport</keyword>
<evidence type="ECO:0000256" key="5">
    <source>
        <dbReference type="ARBA" id="ARBA00022741"/>
    </source>
</evidence>
<keyword evidence="9" id="KW-0472">Membrane</keyword>
<evidence type="ECO:0000256" key="12">
    <source>
        <dbReference type="ARBA" id="ARBA00044143"/>
    </source>
</evidence>
<evidence type="ECO:0000256" key="7">
    <source>
        <dbReference type="ARBA" id="ARBA00022967"/>
    </source>
</evidence>
<evidence type="ECO:0000259" key="14">
    <source>
        <dbReference type="PROSITE" id="PS50893"/>
    </source>
</evidence>
<dbReference type="CDD" id="cd03257">
    <property type="entry name" value="ABC_NikE_OppD_transporters"/>
    <property type="match status" value="1"/>
</dbReference>
<dbReference type="GO" id="GO:0016887">
    <property type="term" value="F:ATP hydrolysis activity"/>
    <property type="evidence" value="ECO:0007669"/>
    <property type="project" value="InterPro"/>
</dbReference>
<sequence length="254" mass="27204">MSKLAAINNLSVQYGDVHALQNISLDIQTGEKLAIIGESGSGKSTFAYALAGLLPFNSKQTGQINWQEFEGKPKTGRDIGFIFQNPSASFDPVMTIGNQLAEIITTYQGLSKTQALGEAADLLNRVQIAEPKAALQRYPHQLSGGQKQRVAIAASIAAAPKLLIADEPTSALDTIVQGEIVSLLEELVGQTDMTLLFITHDIALASQFADRLAVFKQAQLVEIGAREQVLSNPSHDYTKMLIAHCLTLDDGSAA</sequence>
<reference evidence="15 16" key="1">
    <citation type="submission" date="2020-08" db="EMBL/GenBank/DDBJ databases">
        <title>Genomic Encyclopedia of Type Strains, Phase IV (KMG-IV): sequencing the most valuable type-strain genomes for metagenomic binning, comparative biology and taxonomic classification.</title>
        <authorList>
            <person name="Goeker M."/>
        </authorList>
    </citation>
    <scope>NUCLEOTIDE SEQUENCE [LARGE SCALE GENOMIC DNA]</scope>
    <source>
        <strain evidence="15 16">DSM 22336</strain>
    </source>
</reference>
<dbReference type="Pfam" id="PF00005">
    <property type="entry name" value="ABC_tran"/>
    <property type="match status" value="1"/>
</dbReference>
<comment type="subunit">
    <text evidence="10">The complex is composed of two ATP-binding proteins (NikD and NikE), two transmembrane proteins (NikB and NikC) and a solute-binding protein (NikA).</text>
</comment>
<dbReference type="RefSeq" id="WP_184220957.1">
    <property type="nucleotide sequence ID" value="NZ_JACIIU010000003.1"/>
</dbReference>
<dbReference type="Proteomes" id="UP000555393">
    <property type="component" value="Unassembled WGS sequence"/>
</dbReference>
<dbReference type="GO" id="GO:0005886">
    <property type="term" value="C:plasma membrane"/>
    <property type="evidence" value="ECO:0007669"/>
    <property type="project" value="UniProtKB-SubCell"/>
</dbReference>
<dbReference type="InterPro" id="IPR003593">
    <property type="entry name" value="AAA+_ATPase"/>
</dbReference>
<dbReference type="PROSITE" id="PS00211">
    <property type="entry name" value="ABC_TRANSPORTER_1"/>
    <property type="match status" value="1"/>
</dbReference>
<keyword evidence="8" id="KW-0406">Ion transport</keyword>
<evidence type="ECO:0000313" key="16">
    <source>
        <dbReference type="Proteomes" id="UP000555393"/>
    </source>
</evidence>
<evidence type="ECO:0000256" key="10">
    <source>
        <dbReference type="ARBA" id="ARBA00038669"/>
    </source>
</evidence>
<evidence type="ECO:0000256" key="9">
    <source>
        <dbReference type="ARBA" id="ARBA00023136"/>
    </source>
</evidence>
<evidence type="ECO:0000256" key="4">
    <source>
        <dbReference type="ARBA" id="ARBA00022475"/>
    </source>
</evidence>
<evidence type="ECO:0000256" key="13">
    <source>
        <dbReference type="ARBA" id="ARBA00048610"/>
    </source>
</evidence>
<organism evidence="15 16">
    <name type="scientific">Paenochrobactrum gallinarii</name>
    <dbReference type="NCBI Taxonomy" id="643673"/>
    <lineage>
        <taxon>Bacteria</taxon>
        <taxon>Pseudomonadati</taxon>
        <taxon>Pseudomonadota</taxon>
        <taxon>Alphaproteobacteria</taxon>
        <taxon>Hyphomicrobiales</taxon>
        <taxon>Brucellaceae</taxon>
        <taxon>Paenochrobactrum</taxon>
    </lineage>
</organism>